<name>A0A6J7X6M6_9CAUD</name>
<evidence type="ECO:0000313" key="3">
    <source>
        <dbReference type="EMBL" id="CAB4204586.1"/>
    </source>
</evidence>
<dbReference type="EMBL" id="LR798361">
    <property type="protein sequence ID" value="CAB5226587.1"/>
    <property type="molecule type" value="Genomic_DNA"/>
</dbReference>
<dbReference type="EMBL" id="LR797347">
    <property type="protein sequence ID" value="CAB4204586.1"/>
    <property type="molecule type" value="Genomic_DNA"/>
</dbReference>
<gene>
    <name evidence="2" type="ORF">UFOVP1060_6</name>
    <name evidence="3" type="ORF">UFOVP1400_11</name>
    <name evidence="4" type="ORF">UFOVP1510_11</name>
    <name evidence="1" type="ORF">UFOVP561_12</name>
</gene>
<evidence type="ECO:0000313" key="1">
    <source>
        <dbReference type="EMBL" id="CAB4149987.1"/>
    </source>
</evidence>
<dbReference type="EMBL" id="LR797005">
    <property type="protein sequence ID" value="CAB4180917.1"/>
    <property type="molecule type" value="Genomic_DNA"/>
</dbReference>
<reference evidence="4" key="1">
    <citation type="submission" date="2020-05" db="EMBL/GenBank/DDBJ databases">
        <authorList>
            <person name="Chiriac C."/>
            <person name="Salcher M."/>
            <person name="Ghai R."/>
            <person name="Kavagutti S V."/>
        </authorList>
    </citation>
    <scope>NUCLEOTIDE SEQUENCE</scope>
</reference>
<evidence type="ECO:0000313" key="4">
    <source>
        <dbReference type="EMBL" id="CAB5226587.1"/>
    </source>
</evidence>
<proteinExistence type="predicted"/>
<organism evidence="4">
    <name type="scientific">uncultured Caudovirales phage</name>
    <dbReference type="NCBI Taxonomy" id="2100421"/>
    <lineage>
        <taxon>Viruses</taxon>
        <taxon>Duplodnaviria</taxon>
        <taxon>Heunggongvirae</taxon>
        <taxon>Uroviricota</taxon>
        <taxon>Caudoviricetes</taxon>
        <taxon>Peduoviridae</taxon>
        <taxon>Maltschvirus</taxon>
        <taxon>Maltschvirus maltsch</taxon>
    </lineage>
</organism>
<dbReference type="EMBL" id="LR796535">
    <property type="protein sequence ID" value="CAB4149987.1"/>
    <property type="molecule type" value="Genomic_DNA"/>
</dbReference>
<sequence length="56" mass="6505">MSTMREQLDNLMTMLDALEKVNLLHDFIGKDDIDSRLRWAAKNTADKINRLSNLND</sequence>
<protein>
    <submittedName>
        <fullName evidence="4">Uncharacterized protein</fullName>
    </submittedName>
</protein>
<accession>A0A6J7X6M6</accession>
<evidence type="ECO:0000313" key="2">
    <source>
        <dbReference type="EMBL" id="CAB4180917.1"/>
    </source>
</evidence>